<evidence type="ECO:0000313" key="1">
    <source>
        <dbReference type="EMBL" id="KAK3062385.1"/>
    </source>
</evidence>
<comment type="caution">
    <text evidence="1">The sequence shown here is derived from an EMBL/GenBank/DDBJ whole genome shotgun (WGS) entry which is preliminary data.</text>
</comment>
<reference evidence="1" key="1">
    <citation type="submission" date="2024-09" db="EMBL/GenBank/DDBJ databases">
        <title>Black Yeasts Isolated from many extreme environments.</title>
        <authorList>
            <person name="Coleine C."/>
            <person name="Stajich J.E."/>
            <person name="Selbmann L."/>
        </authorList>
    </citation>
    <scope>NUCLEOTIDE SEQUENCE</scope>
    <source>
        <strain evidence="1">CCFEE 5737</strain>
    </source>
</reference>
<proteinExistence type="predicted"/>
<dbReference type="EMBL" id="JAWDJW010007315">
    <property type="protein sequence ID" value="KAK3062385.1"/>
    <property type="molecule type" value="Genomic_DNA"/>
</dbReference>
<evidence type="ECO:0000313" key="2">
    <source>
        <dbReference type="Proteomes" id="UP001186974"/>
    </source>
</evidence>
<gene>
    <name evidence="1" type="ORF">LTS18_004152</name>
</gene>
<accession>A0ACC3D6J6</accession>
<keyword evidence="2" id="KW-1185">Reference proteome</keyword>
<dbReference type="Proteomes" id="UP001186974">
    <property type="component" value="Unassembled WGS sequence"/>
</dbReference>
<name>A0ACC3D6J6_9PEZI</name>
<organism evidence="1 2">
    <name type="scientific">Coniosporium uncinatum</name>
    <dbReference type="NCBI Taxonomy" id="93489"/>
    <lineage>
        <taxon>Eukaryota</taxon>
        <taxon>Fungi</taxon>
        <taxon>Dikarya</taxon>
        <taxon>Ascomycota</taxon>
        <taxon>Pezizomycotina</taxon>
        <taxon>Dothideomycetes</taxon>
        <taxon>Dothideomycetes incertae sedis</taxon>
        <taxon>Coniosporium</taxon>
    </lineage>
</organism>
<protein>
    <submittedName>
        <fullName evidence="1">Uncharacterized protein</fullName>
    </submittedName>
</protein>
<sequence>MERPTRAGHYRTLGLSKLATKDDIKKAYPKRVLEVHPDKTARATAAEFIQVKEAYDLLSDDSRRKTYDINYASIHAEWEKYEHQQRKTGRERFNSADFEKLKEDARKFKRESFWKSGQKADQPPGRDSSGPEGSSFEPDNASPRDTKRRVGPFAEAPKKPKKAKISQKEKAQHYAEREARRQQLAEELTQAHEKYDALLGAHIISTHLKTVPSLSRDATWAEWDDCISAKACNYCSLVSSRSKRCGAVNLVACEDCRASLCSFCAVYKGSPHLTRCPTNRAEKRRTYAKGFKVRR</sequence>